<keyword evidence="4 10" id="KW-0812">Transmembrane</keyword>
<dbReference type="GO" id="GO:0009922">
    <property type="term" value="F:fatty acid elongase activity"/>
    <property type="evidence" value="ECO:0007669"/>
    <property type="project" value="UniProtKB-EC"/>
</dbReference>
<comment type="catalytic activity">
    <reaction evidence="10">
        <text>a very-long-chain acyl-CoA + malonyl-CoA + H(+) = a very-long-chain 3-oxoacyl-CoA + CO2 + CoA</text>
        <dbReference type="Rhea" id="RHEA:32727"/>
        <dbReference type="ChEBI" id="CHEBI:15378"/>
        <dbReference type="ChEBI" id="CHEBI:16526"/>
        <dbReference type="ChEBI" id="CHEBI:57287"/>
        <dbReference type="ChEBI" id="CHEBI:57384"/>
        <dbReference type="ChEBI" id="CHEBI:90725"/>
        <dbReference type="ChEBI" id="CHEBI:90736"/>
        <dbReference type="EC" id="2.3.1.199"/>
    </reaction>
</comment>
<feature type="transmembrane region" description="Helical" evidence="10">
    <location>
        <begin position="178"/>
        <end position="195"/>
    </location>
</feature>
<dbReference type="PANTHER" id="PTHR11157:SF113">
    <property type="entry name" value="ELONGATION OF VERY LONG CHAIN FATTY ACIDS PROTEIN"/>
    <property type="match status" value="1"/>
</dbReference>
<feature type="transmembrane region" description="Helical" evidence="10">
    <location>
        <begin position="207"/>
        <end position="227"/>
    </location>
</feature>
<evidence type="ECO:0000256" key="10">
    <source>
        <dbReference type="RuleBase" id="RU361115"/>
    </source>
</evidence>
<dbReference type="GO" id="GO:0019367">
    <property type="term" value="P:fatty acid elongation, saturated fatty acid"/>
    <property type="evidence" value="ECO:0007669"/>
    <property type="project" value="TreeGrafter"/>
</dbReference>
<keyword evidence="9 10" id="KW-0275">Fatty acid biosynthesis</keyword>
<evidence type="ECO:0000256" key="6">
    <source>
        <dbReference type="ARBA" id="ARBA00022989"/>
    </source>
</evidence>
<dbReference type="EC" id="2.3.1.199" evidence="10"/>
<keyword evidence="2 10" id="KW-0444">Lipid biosynthesis</keyword>
<evidence type="ECO:0000313" key="11">
    <source>
        <dbReference type="EnsemblMetazoa" id="XP_016844998"/>
    </source>
</evidence>
<evidence type="ECO:0000256" key="9">
    <source>
        <dbReference type="ARBA" id="ARBA00023160"/>
    </source>
</evidence>
<keyword evidence="3 10" id="KW-0808">Transferase</keyword>
<evidence type="ECO:0000256" key="2">
    <source>
        <dbReference type="ARBA" id="ARBA00022516"/>
    </source>
</evidence>
<keyword evidence="12" id="KW-1185">Reference proteome</keyword>
<dbReference type="GO" id="GO:0034625">
    <property type="term" value="P:fatty acid elongation, monounsaturated fatty acid"/>
    <property type="evidence" value="ECO:0007669"/>
    <property type="project" value="TreeGrafter"/>
</dbReference>
<keyword evidence="6 10" id="KW-1133">Transmembrane helix</keyword>
<keyword evidence="5 10" id="KW-0276">Fatty acid metabolism</keyword>
<evidence type="ECO:0000256" key="1">
    <source>
        <dbReference type="ARBA" id="ARBA00004141"/>
    </source>
</evidence>
<dbReference type="Proteomes" id="UP000002358">
    <property type="component" value="Chromosome 5"/>
</dbReference>
<name>A0A7M7M7Z9_NASVI</name>
<protein>
    <recommendedName>
        <fullName evidence="10">Elongation of very long chain fatty acids protein</fullName>
        <ecNumber evidence="10">2.3.1.199</ecNumber>
    </recommendedName>
    <alternativeName>
        <fullName evidence="10">Very-long-chain 3-oxoacyl-CoA synthase</fullName>
    </alternativeName>
</protein>
<evidence type="ECO:0000256" key="7">
    <source>
        <dbReference type="ARBA" id="ARBA00023098"/>
    </source>
</evidence>
<reference evidence="11" key="1">
    <citation type="submission" date="2021-01" db="UniProtKB">
        <authorList>
            <consortium name="EnsemblMetazoa"/>
        </authorList>
    </citation>
    <scope>IDENTIFICATION</scope>
</reference>
<evidence type="ECO:0000256" key="5">
    <source>
        <dbReference type="ARBA" id="ARBA00022832"/>
    </source>
</evidence>
<feature type="transmembrane region" description="Helical" evidence="10">
    <location>
        <begin position="6"/>
        <end position="27"/>
    </location>
</feature>
<evidence type="ECO:0000256" key="4">
    <source>
        <dbReference type="ARBA" id="ARBA00022692"/>
    </source>
</evidence>
<dbReference type="RefSeq" id="XP_016844998.1">
    <property type="nucleotide sequence ID" value="XM_016989509.2"/>
</dbReference>
<dbReference type="GO" id="GO:0034626">
    <property type="term" value="P:fatty acid elongation, polyunsaturated fatty acid"/>
    <property type="evidence" value="ECO:0007669"/>
    <property type="project" value="TreeGrafter"/>
</dbReference>
<proteinExistence type="inferred from homology"/>
<keyword evidence="8 10" id="KW-0472">Membrane</keyword>
<sequence>MVENPLYICSIVFGYAYFVLKCGPKFMEKREPYSLKNFIFYYNIFQIVSNSIIVYVMYTAGWTTEFTLGCEPLRTSTRPIDMRLLNVVHWTYMLKTIDLIETMVFVLRKKNNQISFLHVYHHISTVLVTYICTKYYPGGMLSMQMIINGSVHVIMYTYYLLASLGQSTQGFLNPIKPYITRIQIIQFLFLLWHQSQAFLPSCPIPKWIPFMVIGNLLLNLLLFLNFYKKSYSKRSKLK</sequence>
<feature type="transmembrane region" description="Helical" evidence="10">
    <location>
        <begin position="87"/>
        <end position="107"/>
    </location>
</feature>
<dbReference type="SMR" id="A0A7M7M7Z9"/>
<feature type="transmembrane region" description="Helical" evidence="10">
    <location>
        <begin position="143"/>
        <end position="166"/>
    </location>
</feature>
<dbReference type="PANTHER" id="PTHR11157">
    <property type="entry name" value="FATTY ACID ACYL TRANSFERASE-RELATED"/>
    <property type="match status" value="1"/>
</dbReference>
<evidence type="ECO:0000313" key="12">
    <source>
        <dbReference type="Proteomes" id="UP000002358"/>
    </source>
</evidence>
<dbReference type="InterPro" id="IPR002076">
    <property type="entry name" value="ELO_fam"/>
</dbReference>
<evidence type="ECO:0000256" key="8">
    <source>
        <dbReference type="ARBA" id="ARBA00023136"/>
    </source>
</evidence>
<dbReference type="OrthoDB" id="434092at2759"/>
<dbReference type="EnsemblMetazoa" id="XM_016989509">
    <property type="protein sequence ID" value="XP_016844998"/>
    <property type="gene ID" value="LOC100123468"/>
</dbReference>
<organism evidence="11 12">
    <name type="scientific">Nasonia vitripennis</name>
    <name type="common">Parasitic wasp</name>
    <dbReference type="NCBI Taxonomy" id="7425"/>
    <lineage>
        <taxon>Eukaryota</taxon>
        <taxon>Metazoa</taxon>
        <taxon>Ecdysozoa</taxon>
        <taxon>Arthropoda</taxon>
        <taxon>Hexapoda</taxon>
        <taxon>Insecta</taxon>
        <taxon>Pterygota</taxon>
        <taxon>Neoptera</taxon>
        <taxon>Endopterygota</taxon>
        <taxon>Hymenoptera</taxon>
        <taxon>Apocrita</taxon>
        <taxon>Proctotrupomorpha</taxon>
        <taxon>Chalcidoidea</taxon>
        <taxon>Pteromalidae</taxon>
        <taxon>Pteromalinae</taxon>
        <taxon>Nasonia</taxon>
    </lineage>
</organism>
<evidence type="ECO:0000256" key="3">
    <source>
        <dbReference type="ARBA" id="ARBA00022679"/>
    </source>
</evidence>
<dbReference type="GO" id="GO:0042761">
    <property type="term" value="P:very long-chain fatty acid biosynthetic process"/>
    <property type="evidence" value="ECO:0007669"/>
    <property type="project" value="TreeGrafter"/>
</dbReference>
<comment type="subcellular location">
    <subcellularLocation>
        <location evidence="1">Membrane</location>
        <topology evidence="1">Multi-pass membrane protein</topology>
    </subcellularLocation>
</comment>
<comment type="similarity">
    <text evidence="10">Belongs to the ELO family.</text>
</comment>
<keyword evidence="7 10" id="KW-0443">Lipid metabolism</keyword>
<dbReference type="GeneID" id="100123468"/>
<dbReference type="Pfam" id="PF01151">
    <property type="entry name" value="ELO"/>
    <property type="match status" value="1"/>
</dbReference>
<dbReference type="PROSITE" id="PS01188">
    <property type="entry name" value="ELO"/>
    <property type="match status" value="1"/>
</dbReference>
<dbReference type="InterPro" id="IPR030457">
    <property type="entry name" value="ELO_CS"/>
</dbReference>
<feature type="transmembrane region" description="Helical" evidence="10">
    <location>
        <begin position="39"/>
        <end position="58"/>
    </location>
</feature>
<dbReference type="AlphaFoldDB" id="A0A7M7M7Z9"/>
<feature type="transmembrane region" description="Helical" evidence="10">
    <location>
        <begin position="119"/>
        <end position="137"/>
    </location>
</feature>
<accession>A0A7M7M7Z9</accession>
<dbReference type="GO" id="GO:0005789">
    <property type="term" value="C:endoplasmic reticulum membrane"/>
    <property type="evidence" value="ECO:0007669"/>
    <property type="project" value="TreeGrafter"/>
</dbReference>
<dbReference type="GO" id="GO:0030148">
    <property type="term" value="P:sphingolipid biosynthetic process"/>
    <property type="evidence" value="ECO:0007669"/>
    <property type="project" value="TreeGrafter"/>
</dbReference>